<protein>
    <submittedName>
        <fullName evidence="1">Uncharacterized protein</fullName>
    </submittedName>
</protein>
<organism evidence="1">
    <name type="scientific">uncultured Caudovirales phage</name>
    <dbReference type="NCBI Taxonomy" id="2100421"/>
    <lineage>
        <taxon>Viruses</taxon>
        <taxon>Duplodnaviria</taxon>
        <taxon>Heunggongvirae</taxon>
        <taxon>Uroviricota</taxon>
        <taxon>Caudoviricetes</taxon>
        <taxon>Peduoviridae</taxon>
        <taxon>Maltschvirus</taxon>
        <taxon>Maltschvirus maltsch</taxon>
    </lineage>
</organism>
<name>A0A6J5P6T4_9CAUD</name>
<accession>A0A6J5P6T4</accession>
<evidence type="ECO:0000313" key="1">
    <source>
        <dbReference type="EMBL" id="CAB4166792.1"/>
    </source>
</evidence>
<proteinExistence type="predicted"/>
<sequence length="100" mass="11102">MSDFIVYKKGGAHFAPAGLTYDSKVINPEDYDAEKANGWDVDFLTALGLNEQFEAVKDESSEPTRDEMLQKAEDLGIKVDGRWSDKKLMSAIEEAIKGQS</sequence>
<gene>
    <name evidence="1" type="ORF">UFOVP835_60</name>
</gene>
<dbReference type="EMBL" id="LR796787">
    <property type="protein sequence ID" value="CAB4166792.1"/>
    <property type="molecule type" value="Genomic_DNA"/>
</dbReference>
<reference evidence="1" key="1">
    <citation type="submission" date="2020-04" db="EMBL/GenBank/DDBJ databases">
        <authorList>
            <person name="Chiriac C."/>
            <person name="Salcher M."/>
            <person name="Ghai R."/>
            <person name="Kavagutti S V."/>
        </authorList>
    </citation>
    <scope>NUCLEOTIDE SEQUENCE</scope>
</reference>